<dbReference type="PANTHER" id="PTHR11082">
    <property type="entry name" value="TRNA-DIHYDROURIDINE SYNTHASE"/>
    <property type="match status" value="1"/>
</dbReference>
<evidence type="ECO:0000256" key="1">
    <source>
        <dbReference type="ARBA" id="ARBA00022857"/>
    </source>
</evidence>
<feature type="domain" description="DUS-like FMN-binding" evidence="4">
    <location>
        <begin position="40"/>
        <end position="111"/>
    </location>
</feature>
<feature type="region of interest" description="Disordered" evidence="3">
    <location>
        <begin position="1"/>
        <end position="32"/>
    </location>
</feature>
<dbReference type="InterPro" id="IPR035587">
    <property type="entry name" value="DUS-like_FMN-bd"/>
</dbReference>
<dbReference type="AlphaFoldDB" id="A0A146LKX9"/>
<accession>A0A146LKX9</accession>
<feature type="compositionally biased region" description="Basic and acidic residues" evidence="3">
    <location>
        <begin position="8"/>
        <end position="28"/>
    </location>
</feature>
<dbReference type="PANTHER" id="PTHR11082:SF5">
    <property type="entry name" value="TRNA-DIHYDROURIDINE(16_17) SYNTHASE [NAD(P)(+)]-LIKE"/>
    <property type="match status" value="1"/>
</dbReference>
<name>A0A146LKX9_LYGHE</name>
<evidence type="ECO:0000259" key="4">
    <source>
        <dbReference type="Pfam" id="PF01207"/>
    </source>
</evidence>
<reference evidence="5" key="1">
    <citation type="journal article" date="2016" name="Gigascience">
        <title>De novo construction of an expanded transcriptome assembly for the western tarnished plant bug, Lygus hesperus.</title>
        <authorList>
            <person name="Tassone E.E."/>
            <person name="Geib S.M."/>
            <person name="Hall B."/>
            <person name="Fabrick J.A."/>
            <person name="Brent C.S."/>
            <person name="Hull J.J."/>
        </authorList>
    </citation>
    <scope>NUCLEOTIDE SEQUENCE</scope>
</reference>
<organism evidence="5">
    <name type="scientific">Lygus hesperus</name>
    <name type="common">Western plant bug</name>
    <dbReference type="NCBI Taxonomy" id="30085"/>
    <lineage>
        <taxon>Eukaryota</taxon>
        <taxon>Metazoa</taxon>
        <taxon>Ecdysozoa</taxon>
        <taxon>Arthropoda</taxon>
        <taxon>Hexapoda</taxon>
        <taxon>Insecta</taxon>
        <taxon>Pterygota</taxon>
        <taxon>Neoptera</taxon>
        <taxon>Paraneoptera</taxon>
        <taxon>Hemiptera</taxon>
        <taxon>Heteroptera</taxon>
        <taxon>Panheteroptera</taxon>
        <taxon>Cimicomorpha</taxon>
        <taxon>Miridae</taxon>
        <taxon>Mirini</taxon>
        <taxon>Lygus</taxon>
    </lineage>
</organism>
<dbReference type="EMBL" id="GDHC01010011">
    <property type="protein sequence ID" value="JAQ08618.1"/>
    <property type="molecule type" value="Transcribed_RNA"/>
</dbReference>
<dbReference type="InterPro" id="IPR013785">
    <property type="entry name" value="Aldolase_TIM"/>
</dbReference>
<dbReference type="SUPFAM" id="SSF51395">
    <property type="entry name" value="FMN-linked oxidoreductases"/>
    <property type="match status" value="1"/>
</dbReference>
<dbReference type="Gene3D" id="3.20.20.70">
    <property type="entry name" value="Aldolase class I"/>
    <property type="match status" value="1"/>
</dbReference>
<evidence type="ECO:0000256" key="3">
    <source>
        <dbReference type="SAM" id="MobiDB-lite"/>
    </source>
</evidence>
<dbReference type="Pfam" id="PF01207">
    <property type="entry name" value="Dus"/>
    <property type="match status" value="1"/>
</dbReference>
<dbReference type="GO" id="GO:0017150">
    <property type="term" value="F:tRNA dihydrouridine synthase activity"/>
    <property type="evidence" value="ECO:0007669"/>
    <property type="project" value="TreeGrafter"/>
</dbReference>
<keyword evidence="2" id="KW-0520">NAD</keyword>
<proteinExistence type="predicted"/>
<sequence length="111" mass="12080">MNVTGDVYDNRTAKENTKTLEEQVKETEEEKEGGEDVALTVAYARMLCDAGAQLLTIHGRTRVMKGQHTGQANLSVIAAVHKALHHRVPIFTNGNVLCFGDVLQNLSVTGC</sequence>
<keyword evidence="1" id="KW-0521">NADP</keyword>
<evidence type="ECO:0000256" key="2">
    <source>
        <dbReference type="ARBA" id="ARBA00023027"/>
    </source>
</evidence>
<evidence type="ECO:0000313" key="5">
    <source>
        <dbReference type="EMBL" id="JAQ08618.1"/>
    </source>
</evidence>
<gene>
    <name evidence="5" type="primary">DUS1L</name>
    <name evidence="5" type="ORF">g.52589</name>
</gene>
<protein>
    <submittedName>
        <fullName evidence="5">tRNA-dihydrouridine(16/17) synthase [NAD(P)(+)]-like</fullName>
    </submittedName>
</protein>